<accession>A0A6H2A1C3</accession>
<proteinExistence type="predicted"/>
<sequence length="192" mass="20625">MVGNGIHPMTVTVQAYAAYGCPYGRYAMWCTCSSTDYAEGTTSQCPGYTYDVMLSAAKSRYGFDPSLDTFVYNGVVTPPVVPQNCTIQSVHFLKNGSASFDCNAQPGDSLEIEMTVTGTGDMTGIVEYDSPYQTGDSIPFSFGVLSGGSKTMSIPISKGTFPSDPYHPGTYRITGAYVFVDNMATLLCQKVF</sequence>
<name>A0A6H2A1C3_9ZZZZ</name>
<evidence type="ECO:0000313" key="1">
    <source>
        <dbReference type="EMBL" id="QJA53315.1"/>
    </source>
</evidence>
<dbReference type="AlphaFoldDB" id="A0A6H2A1C3"/>
<gene>
    <name evidence="1" type="ORF">TM448A03398_0003</name>
</gene>
<dbReference type="EMBL" id="MT144412">
    <property type="protein sequence ID" value="QJA53315.1"/>
    <property type="molecule type" value="Genomic_DNA"/>
</dbReference>
<reference evidence="1" key="1">
    <citation type="submission" date="2020-03" db="EMBL/GenBank/DDBJ databases">
        <title>The deep terrestrial virosphere.</title>
        <authorList>
            <person name="Holmfeldt K."/>
            <person name="Nilsson E."/>
            <person name="Simone D."/>
            <person name="Lopez-Fernandez M."/>
            <person name="Wu X."/>
            <person name="de Brujin I."/>
            <person name="Lundin D."/>
            <person name="Andersson A."/>
            <person name="Bertilsson S."/>
            <person name="Dopson M."/>
        </authorList>
    </citation>
    <scope>NUCLEOTIDE SEQUENCE</scope>
    <source>
        <strain evidence="1">TM448A03398</strain>
    </source>
</reference>
<protein>
    <submittedName>
        <fullName evidence="1">Uncharacterized protein</fullName>
    </submittedName>
</protein>
<organism evidence="1">
    <name type="scientific">viral metagenome</name>
    <dbReference type="NCBI Taxonomy" id="1070528"/>
    <lineage>
        <taxon>unclassified sequences</taxon>
        <taxon>metagenomes</taxon>
        <taxon>organismal metagenomes</taxon>
    </lineage>
</organism>